<dbReference type="RefSeq" id="WP_202386807.1">
    <property type="nucleotide sequence ID" value="NZ_WTYA01000002.1"/>
</dbReference>
<evidence type="ECO:0000256" key="1">
    <source>
        <dbReference type="SAM" id="MobiDB-lite"/>
    </source>
</evidence>
<accession>A0A845AHR3</accession>
<comment type="caution">
    <text evidence="2">The sequence shown here is derived from an EMBL/GenBank/DDBJ whole genome shotgun (WGS) entry which is preliminary data.</text>
</comment>
<dbReference type="EMBL" id="WTYA01000002">
    <property type="protein sequence ID" value="MXP28096.1"/>
    <property type="molecule type" value="Genomic_DNA"/>
</dbReference>
<feature type="compositionally biased region" description="Acidic residues" evidence="1">
    <location>
        <begin position="357"/>
        <end position="366"/>
    </location>
</feature>
<proteinExistence type="predicted"/>
<dbReference type="Proteomes" id="UP000439780">
    <property type="component" value="Unassembled WGS sequence"/>
</dbReference>
<dbReference type="AlphaFoldDB" id="A0A845AHR3"/>
<evidence type="ECO:0000313" key="3">
    <source>
        <dbReference type="Proteomes" id="UP000439780"/>
    </source>
</evidence>
<evidence type="ECO:0008006" key="4">
    <source>
        <dbReference type="Google" id="ProtNLM"/>
    </source>
</evidence>
<reference evidence="2 3" key="1">
    <citation type="submission" date="2019-12" db="EMBL/GenBank/DDBJ databases">
        <title>Genomic-based taxomic classification of the family Erythrobacteraceae.</title>
        <authorList>
            <person name="Xu L."/>
        </authorList>
    </citation>
    <scope>NUCLEOTIDE SEQUENCE [LARGE SCALE GENOMIC DNA]</scope>
    <source>
        <strain evidence="2 3">KEMB 9005-328</strain>
    </source>
</reference>
<evidence type="ECO:0000313" key="2">
    <source>
        <dbReference type="EMBL" id="MXP28096.1"/>
    </source>
</evidence>
<name>A0A845AHR3_9SPHN</name>
<sequence>MDRLGRIFGTHDDAETEDFESVEAETPPSPVGQDERRMQVRAYNHWASQLGDRNYPAIDDLDPDAMEDFGPHSVLLDFSDGVDDPTIRHLGHELAAECGAPVTITKLDEVPGRSLLSRITDHYMQILANEAPIGFEAEFINQRGLTSLYRGILLPYSSDDRTIDYIYGVINWKETADAATADALLAEIDQALGSPRAASDDTSGYHAMDSMLDLSQFAEADSIRDLGGRSTEDIDTFGAEMPQPAFGQSHIEETADACDAVAATDAEEAIPAYEDGDVYAGETEWGRGFSGFGEDDPIYAVDYGDNPLEDEEEGDDVEGVVDPLADQSVGMGLSSLVNRTAASRTKVTVSLAGSPEEGVDRDEASEEISAPFDNSASSEDFTFLASQTEPFAEDDEDDEDVAIDFAADDDEEREGLYDCLAAAREMAQLARSSEDRSRKALYQAVGRAYDFSLEAEANPEDFTDLISENGLSVQDRAPMTPVVKLVFGADYDKTRLTEYAAVLDYAHRIGVERGTLSQVLREAEGGLKGIVQAERRARKEASGKAVDAVDGIRASLAKKLRQIEPVALDDLASEGSEFGLVMIRRMDDGTIAILGEVPEDVQLVERAGRRMLG</sequence>
<feature type="compositionally biased region" description="Acidic residues" evidence="1">
    <location>
        <begin position="14"/>
        <end position="23"/>
    </location>
</feature>
<gene>
    <name evidence="2" type="ORF">GRI58_04570</name>
</gene>
<feature type="region of interest" description="Disordered" evidence="1">
    <location>
        <begin position="1"/>
        <end position="36"/>
    </location>
</feature>
<protein>
    <recommendedName>
        <fullName evidence="4">PAS domain-containing protein</fullName>
    </recommendedName>
</protein>
<feature type="compositionally biased region" description="Basic and acidic residues" evidence="1">
    <location>
        <begin position="1"/>
        <end position="13"/>
    </location>
</feature>
<feature type="region of interest" description="Disordered" evidence="1">
    <location>
        <begin position="351"/>
        <end position="379"/>
    </location>
</feature>
<keyword evidence="3" id="KW-1185">Reference proteome</keyword>
<organism evidence="2 3">
    <name type="scientific">Qipengyuania algicida</name>
    <dbReference type="NCBI Taxonomy" id="1836209"/>
    <lineage>
        <taxon>Bacteria</taxon>
        <taxon>Pseudomonadati</taxon>
        <taxon>Pseudomonadota</taxon>
        <taxon>Alphaproteobacteria</taxon>
        <taxon>Sphingomonadales</taxon>
        <taxon>Erythrobacteraceae</taxon>
        <taxon>Qipengyuania</taxon>
    </lineage>
</organism>